<reference evidence="9 10" key="1">
    <citation type="submission" date="2019-04" db="EMBL/GenBank/DDBJ databases">
        <title>Taxonomy of novel Haliea sp. from mangrove soil of West Coast of India.</title>
        <authorList>
            <person name="Verma A."/>
            <person name="Kumar P."/>
            <person name="Krishnamurthi S."/>
        </authorList>
    </citation>
    <scope>NUCLEOTIDE SEQUENCE [LARGE SCALE GENOMIC DNA]</scope>
    <source>
        <strain evidence="9 10">SAOS-164</strain>
    </source>
</reference>
<sequence length="788" mass="87824">MRALHHKLWRDLWQLRGQSLAITAVLASGVACYLMFMSTLDSLLLSRDLYYSENRFAEIFVPIKRAPESVARRLRMIDGVDKVDTRVMAPLTIDIEGFREPVVGTVTSIPDHGEPLLNRLYLRAGRSIEQGHNDEIIISEAFAKAHAMNPGDRLGVIINGKRKQLRIVGTGGSPEFIHQLRPGGMFPDYERYGILWMGRTALANAYDMEGAFNYAVLTLTRDADEQGVIDRIDDILKPYGGIGAFAREYQPSHQFLAQELDQLENLSGLFPIIFLGVAAFLLHTVVTRLVSTQREQIAALKAFGYSNVSVSAHYLQLIMLIVLAGIVLGIAAGAWLGTLLSAIYVEYFRLPFLRFELHPLRIAQASVITIITGLLGTLAAVRAIARLKPAEAMRPVAPARYHTTLIEELGFQRLLSTPTRMILRNLGHKPVKSLMSILGIALAVGMLMTGRFQENTINYMMDVHYGLSQREDLAVGFSEATSRRALTELESLRGVDYGEPVRNVPARLRYQHREYRVYISAFEPGAIIKRLVDSDLNIVELPGDGIVLNDYLAREILHIESGQPLTVEILEGSMPIRQIPVTALIRQDLGVGAYMDLDALNRLIGDGDVISGAYLYIDEKYADEIYRHLKERPRVVGSVIRTQEIENFHRTMDESMLFWTFVATLFAVVIAVGVVYNSARITLTERSRELASLRVLGYTRGEISYILLGELALLTLVAMPPGLWFGRALCGYIASSIGNEMYRVPLVLEPATYAFAALVVLVASAVSALLVRRRLDALDLIEVLKTKD</sequence>
<organism evidence="9 10">
    <name type="scientific">Mangrovimicrobium sediminis</name>
    <dbReference type="NCBI Taxonomy" id="2562682"/>
    <lineage>
        <taxon>Bacteria</taxon>
        <taxon>Pseudomonadati</taxon>
        <taxon>Pseudomonadota</taxon>
        <taxon>Gammaproteobacteria</taxon>
        <taxon>Cellvibrionales</taxon>
        <taxon>Halieaceae</taxon>
        <taxon>Mangrovimicrobium</taxon>
    </lineage>
</organism>
<comment type="caution">
    <text evidence="9">The sequence shown here is derived from an EMBL/GenBank/DDBJ whole genome shotgun (WGS) entry which is preliminary data.</text>
</comment>
<keyword evidence="10" id="KW-1185">Reference proteome</keyword>
<gene>
    <name evidence="9" type="ORF">E4634_18095</name>
</gene>
<dbReference type="OrthoDB" id="5137249at2"/>
<feature type="transmembrane region" description="Helical" evidence="7">
    <location>
        <begin position="434"/>
        <end position="452"/>
    </location>
</feature>
<feature type="transmembrane region" description="Helical" evidence="7">
    <location>
        <begin position="20"/>
        <end position="40"/>
    </location>
</feature>
<feature type="transmembrane region" description="Helical" evidence="7">
    <location>
        <begin position="312"/>
        <end position="345"/>
    </location>
</feature>
<feature type="domain" description="ABC3 transporter permease C-terminal" evidence="8">
    <location>
        <begin position="269"/>
        <end position="389"/>
    </location>
</feature>
<feature type="transmembrane region" description="Helical" evidence="7">
    <location>
        <begin position="268"/>
        <end position="291"/>
    </location>
</feature>
<dbReference type="AlphaFoldDB" id="A0A4Z0LWK8"/>
<feature type="transmembrane region" description="Helical" evidence="7">
    <location>
        <begin position="697"/>
        <end position="719"/>
    </location>
</feature>
<dbReference type="RefSeq" id="WP_135446073.1">
    <property type="nucleotide sequence ID" value="NZ_SRLE01000013.1"/>
</dbReference>
<dbReference type="PROSITE" id="PS51257">
    <property type="entry name" value="PROKAR_LIPOPROTEIN"/>
    <property type="match status" value="1"/>
</dbReference>
<evidence type="ECO:0000256" key="3">
    <source>
        <dbReference type="ARBA" id="ARBA00022475"/>
    </source>
</evidence>
<name>A0A4Z0LWK8_9GAMM</name>
<evidence type="ECO:0000313" key="9">
    <source>
        <dbReference type="EMBL" id="TGD71557.1"/>
    </source>
</evidence>
<dbReference type="GO" id="GO:0098797">
    <property type="term" value="C:plasma membrane protein complex"/>
    <property type="evidence" value="ECO:0007669"/>
    <property type="project" value="TreeGrafter"/>
</dbReference>
<keyword evidence="4 7" id="KW-0812">Transmembrane</keyword>
<accession>A0A4Z0LWK8</accession>
<protein>
    <submittedName>
        <fullName evidence="9">ABC transporter permease</fullName>
    </submittedName>
</protein>
<evidence type="ECO:0000256" key="1">
    <source>
        <dbReference type="ARBA" id="ARBA00004651"/>
    </source>
</evidence>
<dbReference type="PANTHER" id="PTHR30489">
    <property type="entry name" value="LIPOPROTEIN-RELEASING SYSTEM TRANSMEMBRANE PROTEIN LOLE"/>
    <property type="match status" value="1"/>
</dbReference>
<evidence type="ECO:0000256" key="2">
    <source>
        <dbReference type="ARBA" id="ARBA00005236"/>
    </source>
</evidence>
<evidence type="ECO:0000256" key="5">
    <source>
        <dbReference type="ARBA" id="ARBA00022989"/>
    </source>
</evidence>
<keyword evidence="3" id="KW-1003">Cell membrane</keyword>
<keyword evidence="6 7" id="KW-0472">Membrane</keyword>
<dbReference type="Pfam" id="PF02687">
    <property type="entry name" value="FtsX"/>
    <property type="match status" value="2"/>
</dbReference>
<dbReference type="PANTHER" id="PTHR30489:SF0">
    <property type="entry name" value="LIPOPROTEIN-RELEASING SYSTEM TRANSMEMBRANE PROTEIN LOLE"/>
    <property type="match status" value="1"/>
</dbReference>
<comment type="similarity">
    <text evidence="2">Belongs to the ABC-4 integral membrane protein family. LolC/E subfamily.</text>
</comment>
<comment type="subcellular location">
    <subcellularLocation>
        <location evidence="1">Cell membrane</location>
        <topology evidence="1">Multi-pass membrane protein</topology>
    </subcellularLocation>
</comment>
<feature type="transmembrane region" description="Helical" evidence="7">
    <location>
        <begin position="365"/>
        <end position="385"/>
    </location>
</feature>
<keyword evidence="5 7" id="KW-1133">Transmembrane helix</keyword>
<evidence type="ECO:0000256" key="4">
    <source>
        <dbReference type="ARBA" id="ARBA00022692"/>
    </source>
</evidence>
<dbReference type="GO" id="GO:0044874">
    <property type="term" value="P:lipoprotein localization to outer membrane"/>
    <property type="evidence" value="ECO:0007669"/>
    <property type="project" value="TreeGrafter"/>
</dbReference>
<evidence type="ECO:0000256" key="6">
    <source>
        <dbReference type="ARBA" id="ARBA00023136"/>
    </source>
</evidence>
<dbReference type="EMBL" id="SRLE01000013">
    <property type="protein sequence ID" value="TGD71557.1"/>
    <property type="molecule type" value="Genomic_DNA"/>
</dbReference>
<proteinExistence type="inferred from homology"/>
<feature type="transmembrane region" description="Helical" evidence="7">
    <location>
        <begin position="656"/>
        <end position="676"/>
    </location>
</feature>
<feature type="transmembrane region" description="Helical" evidence="7">
    <location>
        <begin position="751"/>
        <end position="771"/>
    </location>
</feature>
<evidence type="ECO:0000256" key="7">
    <source>
        <dbReference type="SAM" id="Phobius"/>
    </source>
</evidence>
<dbReference type="Proteomes" id="UP000298050">
    <property type="component" value="Unassembled WGS sequence"/>
</dbReference>
<evidence type="ECO:0000259" key="8">
    <source>
        <dbReference type="Pfam" id="PF02687"/>
    </source>
</evidence>
<evidence type="ECO:0000313" key="10">
    <source>
        <dbReference type="Proteomes" id="UP000298050"/>
    </source>
</evidence>
<feature type="domain" description="ABC3 transporter permease C-terminal" evidence="8">
    <location>
        <begin position="662"/>
        <end position="774"/>
    </location>
</feature>
<dbReference type="InterPro" id="IPR003838">
    <property type="entry name" value="ABC3_permease_C"/>
</dbReference>
<dbReference type="InterPro" id="IPR051447">
    <property type="entry name" value="Lipoprotein-release_system"/>
</dbReference>